<gene>
    <name evidence="1" type="ORF">ACFQ2J_02380</name>
</gene>
<sequence length="164" mass="18900">MIVQITGNVNYPITLDPTVWIFDDRKLPYEKLFSNENESPSEEEADDLQKASMRWDREIYQQSINPPVNKSISRFEKEKILKGTFFMPLKPFIATSEPASDIKSVTIQTENGDHELSIEQMQQAMFLFAKEGKPLKENGPVHLYFEDGSNKDEPITGVKRIIFN</sequence>
<comment type="caution">
    <text evidence="1">The sequence shown here is derived from an EMBL/GenBank/DDBJ whole genome shotgun (WGS) entry which is preliminary data.</text>
</comment>
<evidence type="ECO:0008006" key="3">
    <source>
        <dbReference type="Google" id="ProtNLM"/>
    </source>
</evidence>
<proteinExistence type="predicted"/>
<name>A0ABW3KXR9_9BACI</name>
<dbReference type="EMBL" id="JBHTKL010000001">
    <property type="protein sequence ID" value="MFD1018034.1"/>
    <property type="molecule type" value="Genomic_DNA"/>
</dbReference>
<protein>
    <recommendedName>
        <fullName evidence="3">Peptidyl-prolyl cis-trans isomerase</fullName>
    </recommendedName>
</protein>
<dbReference type="Proteomes" id="UP001596990">
    <property type="component" value="Unassembled WGS sequence"/>
</dbReference>
<evidence type="ECO:0000313" key="1">
    <source>
        <dbReference type="EMBL" id="MFD1018034.1"/>
    </source>
</evidence>
<accession>A0ABW3KXR9</accession>
<organism evidence="1 2">
    <name type="scientific">Thalassobacillus hwangdonensis</name>
    <dbReference type="NCBI Taxonomy" id="546108"/>
    <lineage>
        <taxon>Bacteria</taxon>
        <taxon>Bacillati</taxon>
        <taxon>Bacillota</taxon>
        <taxon>Bacilli</taxon>
        <taxon>Bacillales</taxon>
        <taxon>Bacillaceae</taxon>
        <taxon>Thalassobacillus</taxon>
    </lineage>
</organism>
<evidence type="ECO:0000313" key="2">
    <source>
        <dbReference type="Proteomes" id="UP001596990"/>
    </source>
</evidence>
<dbReference type="RefSeq" id="WP_386056240.1">
    <property type="nucleotide sequence ID" value="NZ_JBHTKL010000001.1"/>
</dbReference>
<reference evidence="2" key="1">
    <citation type="journal article" date="2019" name="Int. J. Syst. Evol. Microbiol.">
        <title>The Global Catalogue of Microorganisms (GCM) 10K type strain sequencing project: providing services to taxonomists for standard genome sequencing and annotation.</title>
        <authorList>
            <consortium name="The Broad Institute Genomics Platform"/>
            <consortium name="The Broad Institute Genome Sequencing Center for Infectious Disease"/>
            <person name="Wu L."/>
            <person name="Ma J."/>
        </authorList>
    </citation>
    <scope>NUCLEOTIDE SEQUENCE [LARGE SCALE GENOMIC DNA]</scope>
    <source>
        <strain evidence="2">CCUG 56607</strain>
    </source>
</reference>
<keyword evidence="2" id="KW-1185">Reference proteome</keyword>